<dbReference type="KEGG" id="bsa:Bacsa_2757"/>
<keyword evidence="2" id="KW-1185">Reference proteome</keyword>
<keyword evidence="1" id="KW-0808">Transferase</keyword>
<dbReference type="HOGENOM" id="CLU_051638_7_3_10"/>
<dbReference type="OrthoDB" id="9812571at2"/>
<organism evidence="1 2">
    <name type="scientific">Phocaeicola salanitronis (strain DSM 18170 / JCM 13657 / CCUG 60908 / BL78)</name>
    <name type="common">Bacteroides salanitronis</name>
    <dbReference type="NCBI Taxonomy" id="667015"/>
    <lineage>
        <taxon>Bacteria</taxon>
        <taxon>Pseudomonadati</taxon>
        <taxon>Bacteroidota</taxon>
        <taxon>Bacteroidia</taxon>
        <taxon>Bacteroidales</taxon>
        <taxon>Bacteroidaceae</taxon>
        <taxon>Phocaeicola</taxon>
    </lineage>
</organism>
<dbReference type="InterPro" id="IPR001451">
    <property type="entry name" value="Hexapep"/>
</dbReference>
<name>F0R0E6_PHOSB</name>
<gene>
    <name evidence="1" type="ordered locus">Bacsa_2757</name>
</gene>
<evidence type="ECO:0000313" key="2">
    <source>
        <dbReference type="Proteomes" id="UP000007486"/>
    </source>
</evidence>
<dbReference type="PANTHER" id="PTHR23416:SF78">
    <property type="entry name" value="LIPOPOLYSACCHARIDE BIOSYNTHESIS O-ACETYL TRANSFERASE WBBJ-RELATED"/>
    <property type="match status" value="1"/>
</dbReference>
<accession>F0R0E6</accession>
<dbReference type="Gene3D" id="2.160.10.10">
    <property type="entry name" value="Hexapeptide repeat proteins"/>
    <property type="match status" value="1"/>
</dbReference>
<dbReference type="Proteomes" id="UP000007486">
    <property type="component" value="Chromosome"/>
</dbReference>
<dbReference type="Pfam" id="PF00132">
    <property type="entry name" value="Hexapep"/>
    <property type="match status" value="1"/>
</dbReference>
<dbReference type="InterPro" id="IPR011004">
    <property type="entry name" value="Trimer_LpxA-like_sf"/>
</dbReference>
<dbReference type="EMBL" id="CP002530">
    <property type="protein sequence ID" value="ADY37290.1"/>
    <property type="molecule type" value="Genomic_DNA"/>
</dbReference>
<protein>
    <submittedName>
        <fullName evidence="1">Galactoside O-acetyltransferase</fullName>
    </submittedName>
</protein>
<reference evidence="1 2" key="1">
    <citation type="journal article" date="2011" name="Stand. Genomic Sci.">
        <title>Complete genome sequence of Bacteroides salanitronis type strain (BL78).</title>
        <authorList>
            <person name="Gronow S."/>
            <person name="Held B."/>
            <person name="Lucas S."/>
            <person name="Lapidus A."/>
            <person name="Del Rio T.G."/>
            <person name="Nolan M."/>
            <person name="Tice H."/>
            <person name="Deshpande S."/>
            <person name="Cheng J.F."/>
            <person name="Pitluck S."/>
            <person name="Liolios K."/>
            <person name="Pagani I."/>
            <person name="Ivanova N."/>
            <person name="Mavromatis K."/>
            <person name="Pati A."/>
            <person name="Tapia R."/>
            <person name="Han C."/>
            <person name="Goodwin L."/>
            <person name="Chen A."/>
            <person name="Palaniappan K."/>
            <person name="Land M."/>
            <person name="Hauser L."/>
            <person name="Chang Y.J."/>
            <person name="Jeffries C.D."/>
            <person name="Brambilla E.M."/>
            <person name="Rohde M."/>
            <person name="Goker M."/>
            <person name="Detter J.C."/>
            <person name="Woyke T."/>
            <person name="Bristow J."/>
            <person name="Markowitz V."/>
            <person name="Hugenholtz P."/>
            <person name="Kyrpides N.C."/>
            <person name="Klenk H.P."/>
            <person name="Eisen J.A."/>
        </authorList>
    </citation>
    <scope>NUCLEOTIDE SEQUENCE [LARGE SCALE GENOMIC DNA]</scope>
    <source>
        <strain evidence="1 2">DSM 18170</strain>
    </source>
</reference>
<dbReference type="SUPFAM" id="SSF51161">
    <property type="entry name" value="Trimeric LpxA-like enzymes"/>
    <property type="match status" value="1"/>
</dbReference>
<proteinExistence type="predicted"/>
<evidence type="ECO:0000313" key="1">
    <source>
        <dbReference type="EMBL" id="ADY37290.1"/>
    </source>
</evidence>
<dbReference type="PANTHER" id="PTHR23416">
    <property type="entry name" value="SIALIC ACID SYNTHASE-RELATED"/>
    <property type="match status" value="1"/>
</dbReference>
<dbReference type="STRING" id="667015.Bacsa_2757"/>
<dbReference type="AlphaFoldDB" id="F0R0E6"/>
<dbReference type="RefSeq" id="WP_013618663.1">
    <property type="nucleotide sequence ID" value="NC_015164.1"/>
</dbReference>
<dbReference type="eggNOG" id="COG0110">
    <property type="taxonomic scope" value="Bacteria"/>
</dbReference>
<dbReference type="CDD" id="cd04647">
    <property type="entry name" value="LbH_MAT_like"/>
    <property type="match status" value="1"/>
</dbReference>
<sequence>MNILQRIKHGLGIFIHYYVKPNPSRLGYFGKGAMIGIPADLKKPENIFLYDFARIGRRSTIMTMGDSKFVMKRGCLTAEGLVVVTSNHRQYIGQFLSGRNEDNEYKDIIVEEDVWIGINVTLLAGSRIGRGAIIGACSVVTKEIPPYAVAVGNPAKVIKFKWSIDEIMEHERQIYDEKDRMPRELLERNYQKWLNKSHK</sequence>
<dbReference type="GO" id="GO:0016740">
    <property type="term" value="F:transferase activity"/>
    <property type="evidence" value="ECO:0007669"/>
    <property type="project" value="UniProtKB-KW"/>
</dbReference>
<dbReference type="InterPro" id="IPR051159">
    <property type="entry name" value="Hexapeptide_acetyltransf"/>
</dbReference>